<accession>A0A2N7VW07</accession>
<dbReference type="InterPro" id="IPR017853">
    <property type="entry name" value="GH"/>
</dbReference>
<dbReference type="PANTHER" id="PTHR12631:SF10">
    <property type="entry name" value="BETA-XYLOSIDASE-LIKE PROTEIN-RELATED"/>
    <property type="match status" value="1"/>
</dbReference>
<dbReference type="PANTHER" id="PTHR12631">
    <property type="entry name" value="ALPHA-L-IDURONIDASE"/>
    <property type="match status" value="1"/>
</dbReference>
<name>A0A2N7VW07_9BURK</name>
<gene>
    <name evidence="1" type="ORF">C0Z18_08730</name>
</gene>
<dbReference type="Gene3D" id="3.20.20.80">
    <property type="entry name" value="Glycosidases"/>
    <property type="match status" value="1"/>
</dbReference>
<dbReference type="Proteomes" id="UP000235616">
    <property type="component" value="Unassembled WGS sequence"/>
</dbReference>
<comment type="caution">
    <text evidence="1">The sequence shown here is derived from an EMBL/GenBank/DDBJ whole genome shotgun (WGS) entry which is preliminary data.</text>
</comment>
<evidence type="ECO:0000313" key="1">
    <source>
        <dbReference type="EMBL" id="PMS21340.1"/>
    </source>
</evidence>
<dbReference type="OrthoDB" id="8905641at2"/>
<dbReference type="GO" id="GO:0004553">
    <property type="term" value="F:hydrolase activity, hydrolyzing O-glycosyl compounds"/>
    <property type="evidence" value="ECO:0007669"/>
    <property type="project" value="TreeGrafter"/>
</dbReference>
<proteinExistence type="predicted"/>
<protein>
    <submittedName>
        <fullName evidence="1">Uncharacterized protein</fullName>
    </submittedName>
</protein>
<dbReference type="SUPFAM" id="SSF51445">
    <property type="entry name" value="(Trans)glycosidases"/>
    <property type="match status" value="1"/>
</dbReference>
<keyword evidence="2" id="KW-1185">Reference proteome</keyword>
<reference evidence="1 2" key="1">
    <citation type="submission" date="2018-01" db="EMBL/GenBank/DDBJ databases">
        <title>Whole genome analyses suggest that Burkholderia sensu lato contains two further novel genera in the rhizoxinica-symbiotica group Mycetohabitans gen. nov., and Trinickia gen. nov.: implications for the evolution of diazotrophy and nodulation in the Burkholderiaceae.</title>
        <authorList>
            <person name="Estrada-de los Santos P."/>
            <person name="Palmer M."/>
            <person name="Chavez-Ramirez B."/>
            <person name="Beukes C."/>
            <person name="Steenkamp E.T."/>
            <person name="Hirsch A.M."/>
            <person name="Manyaka P."/>
            <person name="Maluk M."/>
            <person name="Lafos M."/>
            <person name="Crook M."/>
            <person name="Gross E."/>
            <person name="Simon M.F."/>
            <person name="Bueno dos Reis Junior F."/>
            <person name="Poole P.S."/>
            <person name="Venter S.N."/>
            <person name="James E.K."/>
        </authorList>
    </citation>
    <scope>NUCLEOTIDE SEQUENCE [LARGE SCALE GENOMIC DNA]</scope>
    <source>
        <strain evidence="1 2">GIMN1.004</strain>
    </source>
</reference>
<dbReference type="InterPro" id="IPR051923">
    <property type="entry name" value="Glycosyl_Hydrolase_39"/>
</dbReference>
<evidence type="ECO:0000313" key="2">
    <source>
        <dbReference type="Proteomes" id="UP000235616"/>
    </source>
</evidence>
<dbReference type="AlphaFoldDB" id="A0A2N7VW07"/>
<dbReference type="EMBL" id="PNYA01000006">
    <property type="protein sequence ID" value="PMS21340.1"/>
    <property type="molecule type" value="Genomic_DNA"/>
</dbReference>
<sequence>MPDAAGLVPLSQSFTIRFVTNAPSADSVDWSLQDYVGNIRGSGSFSVPAGAQTSTISCTATAAGYFALTGTLSANGGTLPRAGTRPAGIATFGVLPDVSSVLPPAVFTSQDQHRFGMQGESDKPQLLSDLGVTQAIDGRQLSWMEPKAPNTWTPSLQSVLPVFKTGNVARLVRLDGIPDWDSPTGSTQDDTYAPNDLTYYQSYMARVGTEAEQIRQAYFPNMKNNYYQVTWEPKWADSTSNFVAMYEAVYKGLHSADPHAVVMGVTNPDPGMNGSWCTGTMLQTYASLGLMNYLDGITTHSYYANLVSPKTPPEANDTATDYHQHLALDHQIRDLRAEMQSLRPNMRLWSTEVGVAYDPEITYDTGPSTNQLYAQAAVAARAHLIVLGEGAQVSYFFYGSDYKDEIGYGSFFDIADQYGDYHATTLSPKPEALAFAAMTRIIDGTETLGRLNSLPSLVYGYAFQRLGGGRVVTALWTHNNANWPTPTGIYNPTAGKSYALTVDSPGTSGKVTIFDLMGNATSVSYTNGVVNLTLSEAPIYVVSSNASVMKANVTAPVGYTGQ</sequence>
<organism evidence="1 2">
    <name type="scientific">Trinickia dabaoshanensis</name>
    <dbReference type="NCBI Taxonomy" id="564714"/>
    <lineage>
        <taxon>Bacteria</taxon>
        <taxon>Pseudomonadati</taxon>
        <taxon>Pseudomonadota</taxon>
        <taxon>Betaproteobacteria</taxon>
        <taxon>Burkholderiales</taxon>
        <taxon>Burkholderiaceae</taxon>
        <taxon>Trinickia</taxon>
    </lineage>
</organism>